<dbReference type="AlphaFoldDB" id="A0A8S2W4F5"/>
<accession>A0A8S2W4F5</accession>
<comment type="caution">
    <text evidence="2">The sequence shown here is derived from an EMBL/GenBank/DDBJ whole genome shotgun (WGS) entry which is preliminary data.</text>
</comment>
<proteinExistence type="predicted"/>
<dbReference type="Proteomes" id="UP000676336">
    <property type="component" value="Unassembled WGS sequence"/>
</dbReference>
<organism evidence="2 3">
    <name type="scientific">Rotaria magnacalcarata</name>
    <dbReference type="NCBI Taxonomy" id="392030"/>
    <lineage>
        <taxon>Eukaryota</taxon>
        <taxon>Metazoa</taxon>
        <taxon>Spiralia</taxon>
        <taxon>Gnathifera</taxon>
        <taxon>Rotifera</taxon>
        <taxon>Eurotatoria</taxon>
        <taxon>Bdelloidea</taxon>
        <taxon>Philodinida</taxon>
        <taxon>Philodinidae</taxon>
        <taxon>Rotaria</taxon>
    </lineage>
</organism>
<evidence type="ECO:0000313" key="2">
    <source>
        <dbReference type="EMBL" id="CAF4414433.1"/>
    </source>
</evidence>
<feature type="non-terminal residue" evidence="2">
    <location>
        <position position="1"/>
    </location>
</feature>
<name>A0A8S2W4F5_9BILA</name>
<gene>
    <name evidence="2" type="ORF">SMN809_LOCUS31047</name>
</gene>
<evidence type="ECO:0000313" key="3">
    <source>
        <dbReference type="Proteomes" id="UP000676336"/>
    </source>
</evidence>
<evidence type="ECO:0000256" key="1">
    <source>
        <dbReference type="SAM" id="MobiDB-lite"/>
    </source>
</evidence>
<dbReference type="EMBL" id="CAJOBI010060805">
    <property type="protein sequence ID" value="CAF4414433.1"/>
    <property type="molecule type" value="Genomic_DNA"/>
</dbReference>
<protein>
    <submittedName>
        <fullName evidence="2">Uncharacterized protein</fullName>
    </submittedName>
</protein>
<feature type="non-terminal residue" evidence="2">
    <location>
        <position position="90"/>
    </location>
</feature>
<sequence>SSTIDINDLPPSVNQQTNDQTPIKVLIFNGKCSKVFKSALEDSVEDCILEFPGDKNSIYVPKIGQAVQIPPGSSSNDILSLREQSPNARQ</sequence>
<reference evidence="2" key="1">
    <citation type="submission" date="2021-02" db="EMBL/GenBank/DDBJ databases">
        <authorList>
            <person name="Nowell W R."/>
        </authorList>
    </citation>
    <scope>NUCLEOTIDE SEQUENCE</scope>
</reference>
<feature type="region of interest" description="Disordered" evidence="1">
    <location>
        <begin position="71"/>
        <end position="90"/>
    </location>
</feature>